<keyword evidence="1" id="KW-0812">Transmembrane</keyword>
<dbReference type="EMBL" id="CP013232">
    <property type="protein sequence ID" value="AMO97354.1"/>
    <property type="molecule type" value="Genomic_DNA"/>
</dbReference>
<dbReference type="AlphaFoldDB" id="A0A127PIB3"/>
<evidence type="ECO:0000313" key="3">
    <source>
        <dbReference type="Proteomes" id="UP000072421"/>
    </source>
</evidence>
<reference evidence="2 3" key="1">
    <citation type="submission" date="2015-11" db="EMBL/GenBank/DDBJ databases">
        <title>Exploring the genomic traits of fungus-feeding bacterial genus Collimonas.</title>
        <authorList>
            <person name="Song C."/>
            <person name="Schmidt R."/>
            <person name="de Jager V."/>
            <person name="Krzyzanowska D."/>
            <person name="Jongedijk E."/>
            <person name="Cankar K."/>
            <person name="Beekwilder J."/>
            <person name="van Veen A."/>
            <person name="de Boer W."/>
            <person name="van Veen J.A."/>
            <person name="Garbeva P."/>
        </authorList>
    </citation>
    <scope>NUCLEOTIDE SEQUENCE [LARGE SCALE GENOMIC DNA]</scope>
    <source>
        <strain evidence="2 3">Ter6</strain>
    </source>
</reference>
<name>A0A127PIB3_9BURK</name>
<evidence type="ECO:0000256" key="1">
    <source>
        <dbReference type="SAM" id="Phobius"/>
    </source>
</evidence>
<keyword evidence="1" id="KW-0472">Membrane</keyword>
<sequence length="44" mass="5267">MINSEFGANVCRYLFYFEFFAGNNLILFATGFYDRVHMKPHRND</sequence>
<keyword evidence="1" id="KW-1133">Transmembrane helix</keyword>
<organism evidence="2">
    <name type="scientific">Collimonas fungivorans</name>
    <dbReference type="NCBI Taxonomy" id="158899"/>
    <lineage>
        <taxon>Bacteria</taxon>
        <taxon>Pseudomonadati</taxon>
        <taxon>Pseudomonadota</taxon>
        <taxon>Betaproteobacteria</taxon>
        <taxon>Burkholderiales</taxon>
        <taxon>Oxalobacteraceae</taxon>
        <taxon>Collimonas</taxon>
    </lineage>
</organism>
<evidence type="ECO:0000313" key="2">
    <source>
        <dbReference type="EMBL" id="AMO97354.1"/>
    </source>
</evidence>
<feature type="transmembrane region" description="Helical" evidence="1">
    <location>
        <begin position="13"/>
        <end position="33"/>
    </location>
</feature>
<accession>A0A127PIB3</accession>
<protein>
    <submittedName>
        <fullName evidence="2">Uncharacterized protein</fullName>
    </submittedName>
</protein>
<dbReference type="Proteomes" id="UP000072421">
    <property type="component" value="Chromosome"/>
</dbReference>
<proteinExistence type="predicted"/>
<gene>
    <name evidence="2" type="ORF">CFter6_4773</name>
</gene>